<accession>A0A1Y1YAS4</accession>
<sequence>MALRYLLWLFAHAQGGPLVDSYSLAGRQLFSRAQEAAAWDLHVVGFYLECRWQRCCDRLKEQIRELMRFNV</sequence>
<reference evidence="2 3" key="1">
    <citation type="submission" date="2016-07" db="EMBL/GenBank/DDBJ databases">
        <title>Pervasive Adenine N6-methylation of Active Genes in Fungi.</title>
        <authorList>
            <consortium name="DOE Joint Genome Institute"/>
            <person name="Mondo S.J."/>
            <person name="Dannebaum R.O."/>
            <person name="Kuo R.C."/>
            <person name="Labutti K."/>
            <person name="Haridas S."/>
            <person name="Kuo A."/>
            <person name="Salamov A."/>
            <person name="Ahrendt S.R."/>
            <person name="Lipzen A."/>
            <person name="Sullivan W."/>
            <person name="Andreopoulos W.B."/>
            <person name="Clum A."/>
            <person name="Lindquist E."/>
            <person name="Daum C."/>
            <person name="Ramamoorthy G.K."/>
            <person name="Gryganskyi A."/>
            <person name="Culley D."/>
            <person name="Magnuson J.K."/>
            <person name="James T.Y."/>
            <person name="O'Malley M.A."/>
            <person name="Stajich J.E."/>
            <person name="Spatafora J.W."/>
            <person name="Visel A."/>
            <person name="Grigoriev I.V."/>
        </authorList>
    </citation>
    <scope>NUCLEOTIDE SEQUENCE [LARGE SCALE GENOMIC DNA]</scope>
    <source>
        <strain evidence="2 3">CBS 115471</strain>
    </source>
</reference>
<feature type="chain" id="PRO_5012192228" description="Fungal-type protein kinase domain-containing protein" evidence="1">
    <location>
        <begin position="16"/>
        <end position="71"/>
    </location>
</feature>
<feature type="signal peptide" evidence="1">
    <location>
        <begin position="1"/>
        <end position="15"/>
    </location>
</feature>
<keyword evidence="1" id="KW-0732">Signal</keyword>
<name>A0A1Y1YAS4_9PLEO</name>
<comment type="caution">
    <text evidence="2">The sequence shown here is derived from an EMBL/GenBank/DDBJ whole genome shotgun (WGS) entry which is preliminary data.</text>
</comment>
<evidence type="ECO:0008006" key="4">
    <source>
        <dbReference type="Google" id="ProtNLM"/>
    </source>
</evidence>
<evidence type="ECO:0000256" key="1">
    <source>
        <dbReference type="SAM" id="SignalP"/>
    </source>
</evidence>
<evidence type="ECO:0000313" key="2">
    <source>
        <dbReference type="EMBL" id="ORX95068.1"/>
    </source>
</evidence>
<evidence type="ECO:0000313" key="3">
    <source>
        <dbReference type="Proteomes" id="UP000193144"/>
    </source>
</evidence>
<protein>
    <recommendedName>
        <fullName evidence="4">Fungal-type protein kinase domain-containing protein</fullName>
    </recommendedName>
</protein>
<dbReference type="AlphaFoldDB" id="A0A1Y1YAS4"/>
<organism evidence="2 3">
    <name type="scientific">Clohesyomyces aquaticus</name>
    <dbReference type="NCBI Taxonomy" id="1231657"/>
    <lineage>
        <taxon>Eukaryota</taxon>
        <taxon>Fungi</taxon>
        <taxon>Dikarya</taxon>
        <taxon>Ascomycota</taxon>
        <taxon>Pezizomycotina</taxon>
        <taxon>Dothideomycetes</taxon>
        <taxon>Pleosporomycetidae</taxon>
        <taxon>Pleosporales</taxon>
        <taxon>Lindgomycetaceae</taxon>
        <taxon>Clohesyomyces</taxon>
    </lineage>
</organism>
<gene>
    <name evidence="2" type="ORF">BCR34DRAFT_579537</name>
</gene>
<proteinExistence type="predicted"/>
<keyword evidence="3" id="KW-1185">Reference proteome</keyword>
<dbReference type="EMBL" id="MCFA01000291">
    <property type="protein sequence ID" value="ORX95068.1"/>
    <property type="molecule type" value="Genomic_DNA"/>
</dbReference>
<dbReference type="Proteomes" id="UP000193144">
    <property type="component" value="Unassembled WGS sequence"/>
</dbReference>